<sequence>MIKLSDIRGDLSSGDRSGLRDAFRALVSWPDEAEIEGGTPQDRKAALEAVSKALEGDQAILPRKTAEMIFDATDEPVTTYDEGADAVLARFAYFAQRLTSAD</sequence>
<comment type="caution">
    <text evidence="1">The sequence shown here is derived from an EMBL/GenBank/DDBJ whole genome shotgun (WGS) entry which is preliminary data.</text>
</comment>
<dbReference type="Proteomes" id="UP000307378">
    <property type="component" value="Unassembled WGS sequence"/>
</dbReference>
<dbReference type="EMBL" id="STGU01000011">
    <property type="protein sequence ID" value="THV33086.1"/>
    <property type="molecule type" value="Genomic_DNA"/>
</dbReference>
<dbReference type="RefSeq" id="WP_136542519.1">
    <property type="nucleotide sequence ID" value="NZ_STGU01000011.1"/>
</dbReference>
<name>A0A4V4HQA6_9HYPH</name>
<evidence type="ECO:0000313" key="1">
    <source>
        <dbReference type="EMBL" id="THV33086.1"/>
    </source>
</evidence>
<evidence type="ECO:0000313" key="2">
    <source>
        <dbReference type="Proteomes" id="UP000307378"/>
    </source>
</evidence>
<accession>A0A4V4HQA6</accession>
<organism evidence="1 2">
    <name type="scientific">Rhizobium rosettiformans W3</name>
    <dbReference type="NCBI Taxonomy" id="538378"/>
    <lineage>
        <taxon>Bacteria</taxon>
        <taxon>Pseudomonadati</taxon>
        <taxon>Pseudomonadota</taxon>
        <taxon>Alphaproteobacteria</taxon>
        <taxon>Hyphomicrobiales</taxon>
        <taxon>Rhizobiaceae</taxon>
        <taxon>Rhizobium/Agrobacterium group</taxon>
        <taxon>Rhizobium</taxon>
    </lineage>
</organism>
<protein>
    <submittedName>
        <fullName evidence="1">Uncharacterized protein</fullName>
    </submittedName>
</protein>
<reference evidence="1 2" key="1">
    <citation type="submission" date="2019-04" db="EMBL/GenBank/DDBJ databases">
        <title>genome sequence of strain W3.</title>
        <authorList>
            <person name="Gao J."/>
            <person name="Sun J."/>
        </authorList>
    </citation>
    <scope>NUCLEOTIDE SEQUENCE [LARGE SCALE GENOMIC DNA]</scope>
    <source>
        <strain evidence="1 2">W3</strain>
    </source>
</reference>
<dbReference type="AlphaFoldDB" id="A0A4V4HQA6"/>
<gene>
    <name evidence="1" type="ORF">FAA86_17995</name>
</gene>
<proteinExistence type="predicted"/>